<protein>
    <recommendedName>
        <fullName evidence="8">Ras-GEF domain-containing protein</fullName>
    </recommendedName>
</protein>
<dbReference type="STRING" id="8022.A0A060Y9Z6"/>
<evidence type="ECO:0000256" key="2">
    <source>
        <dbReference type="PROSITE-ProRule" id="PRU00168"/>
    </source>
</evidence>
<dbReference type="SMART" id="SM00314">
    <property type="entry name" value="RA"/>
    <property type="match status" value="1"/>
</dbReference>
<dbReference type="InterPro" id="IPR029071">
    <property type="entry name" value="Ubiquitin-like_domsf"/>
</dbReference>
<evidence type="ECO:0000256" key="1">
    <source>
        <dbReference type="ARBA" id="ARBA00022658"/>
    </source>
</evidence>
<dbReference type="InterPro" id="IPR008937">
    <property type="entry name" value="Ras-like_GEF"/>
</dbReference>
<dbReference type="AlphaFoldDB" id="A0A060Y9Z6"/>
<organism evidence="6 7">
    <name type="scientific">Oncorhynchus mykiss</name>
    <name type="common">Rainbow trout</name>
    <name type="synonym">Salmo gairdneri</name>
    <dbReference type="NCBI Taxonomy" id="8022"/>
    <lineage>
        <taxon>Eukaryota</taxon>
        <taxon>Metazoa</taxon>
        <taxon>Chordata</taxon>
        <taxon>Craniata</taxon>
        <taxon>Vertebrata</taxon>
        <taxon>Euteleostomi</taxon>
        <taxon>Actinopterygii</taxon>
        <taxon>Neopterygii</taxon>
        <taxon>Teleostei</taxon>
        <taxon>Protacanthopterygii</taxon>
        <taxon>Salmoniformes</taxon>
        <taxon>Salmonidae</taxon>
        <taxon>Salmoninae</taxon>
        <taxon>Oncorhynchus</taxon>
    </lineage>
</organism>
<feature type="region of interest" description="Disordered" evidence="3">
    <location>
        <begin position="276"/>
        <end position="308"/>
    </location>
</feature>
<name>A0A060Y9Z6_ONCMY</name>
<dbReference type="InterPro" id="IPR000159">
    <property type="entry name" value="RA_dom"/>
</dbReference>
<feature type="region of interest" description="Disordered" evidence="3">
    <location>
        <begin position="322"/>
        <end position="353"/>
    </location>
</feature>
<dbReference type="PANTHER" id="PTHR23113">
    <property type="entry name" value="GUANINE NUCLEOTIDE EXCHANGE FACTOR"/>
    <property type="match status" value="1"/>
</dbReference>
<dbReference type="SUPFAM" id="SSF54236">
    <property type="entry name" value="Ubiquitin-like"/>
    <property type="match status" value="1"/>
</dbReference>
<dbReference type="SUPFAM" id="SSF48366">
    <property type="entry name" value="Ras GEF"/>
    <property type="match status" value="1"/>
</dbReference>
<dbReference type="InterPro" id="IPR001895">
    <property type="entry name" value="RASGEF_cat_dom"/>
</dbReference>
<evidence type="ECO:0008006" key="8">
    <source>
        <dbReference type="Google" id="ProtNLM"/>
    </source>
</evidence>
<accession>A0A060Y9Z6</accession>
<dbReference type="CDD" id="cd00153">
    <property type="entry name" value="RA_RalGDS_like"/>
    <property type="match status" value="1"/>
</dbReference>
<dbReference type="InterPro" id="IPR023578">
    <property type="entry name" value="Ras_GEF_dom_sf"/>
</dbReference>
<dbReference type="GO" id="GO:0007265">
    <property type="term" value="P:Ras protein signal transduction"/>
    <property type="evidence" value="ECO:0007669"/>
    <property type="project" value="TreeGrafter"/>
</dbReference>
<dbReference type="Proteomes" id="UP000193380">
    <property type="component" value="Unassembled WGS sequence"/>
</dbReference>
<proteinExistence type="predicted"/>
<reference evidence="6" key="2">
    <citation type="submission" date="2014-03" db="EMBL/GenBank/DDBJ databases">
        <authorList>
            <person name="Genoscope - CEA"/>
        </authorList>
    </citation>
    <scope>NUCLEOTIDE SEQUENCE</scope>
</reference>
<sequence length="494" mass="54483">DLFIKVVPFQCLGCVWSQRDKKENRNVAPTVRATIAQFNAVTNRVITSLLCSSSTSPLLPHTSPTLRARVLERWIAIAQECRTLKNFSSLRAILSALQSNAVYRLKKTWAAVNRDCMACFDQLCETFPDENCFLTSREILVEDGSQPDDNVTPKSPQLCPISKQMSPNSGVVPYLGTYLTVLTMLDTALTDTVEGRLINFEKRRREFEILSQIGQLQAFCSCYSLPVDQTISAWLQNHTMLNDQESYELSRALEHPVDPCPNSPSSWSQRLLNKKLPSRKTHSDQLSVSSSGSSGSEMEDLSSSQPSPLRVKLKSLSGSLHNVSEGLSSNTTSPTPSDASCSSSQPDLSYSSMAMSPDCSSSSSCCSSSSPPCSKPVYNKQVADSCIVRVSVECGNNGNVYKSILLTSQDHTPQVIQRALDKHNLENMSCTDFSLTQLLSQDKELQIPDKANVFYAMATSANYDFVLRQRWRSHSRRLGTSSSPGAQARGCHTK</sequence>
<evidence type="ECO:0000256" key="3">
    <source>
        <dbReference type="SAM" id="MobiDB-lite"/>
    </source>
</evidence>
<feature type="compositionally biased region" description="Low complexity" evidence="3">
    <location>
        <begin position="284"/>
        <end position="305"/>
    </location>
</feature>
<evidence type="ECO:0000313" key="7">
    <source>
        <dbReference type="Proteomes" id="UP000193380"/>
    </source>
</evidence>
<feature type="compositionally biased region" description="Low complexity" evidence="3">
    <location>
        <begin position="331"/>
        <end position="353"/>
    </location>
</feature>
<evidence type="ECO:0000259" key="4">
    <source>
        <dbReference type="PROSITE" id="PS50009"/>
    </source>
</evidence>
<dbReference type="GO" id="GO:0005886">
    <property type="term" value="C:plasma membrane"/>
    <property type="evidence" value="ECO:0007669"/>
    <property type="project" value="TreeGrafter"/>
</dbReference>
<dbReference type="Pfam" id="PF00617">
    <property type="entry name" value="RasGEF"/>
    <property type="match status" value="1"/>
</dbReference>
<evidence type="ECO:0000313" key="6">
    <source>
        <dbReference type="EMBL" id="CDQ88571.1"/>
    </source>
</evidence>
<dbReference type="Gene3D" id="1.10.840.10">
    <property type="entry name" value="Ras guanine-nucleotide exchange factors catalytic domain"/>
    <property type="match status" value="1"/>
</dbReference>
<dbReference type="Gene3D" id="3.10.20.90">
    <property type="entry name" value="Phosphatidylinositol 3-kinase Catalytic Subunit, Chain A, domain 1"/>
    <property type="match status" value="1"/>
</dbReference>
<dbReference type="CDD" id="cd00155">
    <property type="entry name" value="RasGEF"/>
    <property type="match status" value="1"/>
</dbReference>
<feature type="non-terminal residue" evidence="6">
    <location>
        <position position="1"/>
    </location>
</feature>
<dbReference type="PaxDb" id="8022-A0A060Y9Z6"/>
<dbReference type="Pfam" id="PF00788">
    <property type="entry name" value="RA"/>
    <property type="match status" value="1"/>
</dbReference>
<dbReference type="PROSITE" id="PS50009">
    <property type="entry name" value="RASGEF_CAT"/>
    <property type="match status" value="1"/>
</dbReference>
<gene>
    <name evidence="6" type="ORF">GSONMT00001940001</name>
</gene>
<dbReference type="EMBL" id="FR908748">
    <property type="protein sequence ID" value="CDQ88571.1"/>
    <property type="molecule type" value="Genomic_DNA"/>
</dbReference>
<dbReference type="GO" id="GO:0005085">
    <property type="term" value="F:guanyl-nucleotide exchange factor activity"/>
    <property type="evidence" value="ECO:0007669"/>
    <property type="project" value="UniProtKB-KW"/>
</dbReference>
<keyword evidence="1 2" id="KW-0344">Guanine-nucleotide releasing factor</keyword>
<dbReference type="SMART" id="SM00147">
    <property type="entry name" value="RasGEF"/>
    <property type="match status" value="1"/>
</dbReference>
<feature type="domain" description="Ras-GEF" evidence="4">
    <location>
        <begin position="1"/>
        <end position="256"/>
    </location>
</feature>
<feature type="domain" description="Ras-associating" evidence="5">
    <location>
        <begin position="384"/>
        <end position="472"/>
    </location>
</feature>
<evidence type="ECO:0000259" key="5">
    <source>
        <dbReference type="PROSITE" id="PS50200"/>
    </source>
</evidence>
<dbReference type="PANTHER" id="PTHR23113:SF220">
    <property type="entry name" value="RAL GUANINE NUCLEOTIDE DISSOCIATION STIMULATOR-LIKE 3"/>
    <property type="match status" value="1"/>
</dbReference>
<dbReference type="InterPro" id="IPR036964">
    <property type="entry name" value="RASGEF_cat_dom_sf"/>
</dbReference>
<reference evidence="6" key="1">
    <citation type="journal article" date="2014" name="Nat. Commun.">
        <title>The rainbow trout genome provides novel insights into evolution after whole-genome duplication in vertebrates.</title>
        <authorList>
            <person name="Berthelot C."/>
            <person name="Brunet F."/>
            <person name="Chalopin D."/>
            <person name="Juanchich A."/>
            <person name="Bernard M."/>
            <person name="Noel B."/>
            <person name="Bento P."/>
            <person name="Da Silva C."/>
            <person name="Labadie K."/>
            <person name="Alberti A."/>
            <person name="Aury J.M."/>
            <person name="Louis A."/>
            <person name="Dehais P."/>
            <person name="Bardou P."/>
            <person name="Montfort J."/>
            <person name="Klopp C."/>
            <person name="Cabau C."/>
            <person name="Gaspin C."/>
            <person name="Thorgaard G.H."/>
            <person name="Boussaha M."/>
            <person name="Quillet E."/>
            <person name="Guyomard R."/>
            <person name="Galiana D."/>
            <person name="Bobe J."/>
            <person name="Volff J.N."/>
            <person name="Genet C."/>
            <person name="Wincker P."/>
            <person name="Jaillon O."/>
            <person name="Roest Crollius H."/>
            <person name="Guiguen Y."/>
        </authorList>
    </citation>
    <scope>NUCLEOTIDE SEQUENCE [LARGE SCALE GENOMIC DNA]</scope>
</reference>
<dbReference type="PROSITE" id="PS50200">
    <property type="entry name" value="RA"/>
    <property type="match status" value="1"/>
</dbReference>